<dbReference type="InterPro" id="IPR003323">
    <property type="entry name" value="OTU_dom"/>
</dbReference>
<dbReference type="AlphaFoldDB" id="A0AA85FPC7"/>
<name>A0AA85FPC7_9TREM</name>
<organism evidence="3 4">
    <name type="scientific">Schistosoma rodhaini</name>
    <dbReference type="NCBI Taxonomy" id="6188"/>
    <lineage>
        <taxon>Eukaryota</taxon>
        <taxon>Metazoa</taxon>
        <taxon>Spiralia</taxon>
        <taxon>Lophotrochozoa</taxon>
        <taxon>Platyhelminthes</taxon>
        <taxon>Trematoda</taxon>
        <taxon>Digenea</taxon>
        <taxon>Strigeidida</taxon>
        <taxon>Schistosomatoidea</taxon>
        <taxon>Schistosomatidae</taxon>
        <taxon>Schistosoma</taxon>
    </lineage>
</organism>
<reference evidence="4" key="2">
    <citation type="submission" date="2023-11" db="UniProtKB">
        <authorList>
            <consortium name="WormBaseParasite"/>
        </authorList>
    </citation>
    <scope>IDENTIFICATION</scope>
</reference>
<evidence type="ECO:0000313" key="4">
    <source>
        <dbReference type="WBParaSite" id="SRDH1_59190.1"/>
    </source>
</evidence>
<dbReference type="InterPro" id="IPR050704">
    <property type="entry name" value="Peptidase_C85-like"/>
</dbReference>
<dbReference type="WBParaSite" id="SRDH1_59190.1">
    <property type="protein sequence ID" value="SRDH1_59190.1"/>
    <property type="gene ID" value="SRDH1_59190"/>
</dbReference>
<dbReference type="Gene3D" id="3.90.70.80">
    <property type="match status" value="1"/>
</dbReference>
<dbReference type="GO" id="GO:0004843">
    <property type="term" value="F:cysteine-type deubiquitinase activity"/>
    <property type="evidence" value="ECO:0007669"/>
    <property type="project" value="TreeGrafter"/>
</dbReference>
<dbReference type="PANTHER" id="PTHR12419">
    <property type="entry name" value="OTU DOMAIN CONTAINING PROTEIN"/>
    <property type="match status" value="1"/>
</dbReference>
<proteinExistence type="predicted"/>
<dbReference type="GO" id="GO:0016579">
    <property type="term" value="P:protein deubiquitination"/>
    <property type="evidence" value="ECO:0007669"/>
    <property type="project" value="TreeGrafter"/>
</dbReference>
<dbReference type="InterPro" id="IPR038765">
    <property type="entry name" value="Papain-like_cys_pep_sf"/>
</dbReference>
<dbReference type="PROSITE" id="PS50802">
    <property type="entry name" value="OTU"/>
    <property type="match status" value="1"/>
</dbReference>
<accession>A0AA85FPC7</accession>
<keyword evidence="3" id="KW-1185">Reference proteome</keyword>
<evidence type="ECO:0000313" key="3">
    <source>
        <dbReference type="Proteomes" id="UP000050792"/>
    </source>
</evidence>
<dbReference type="Pfam" id="PF02338">
    <property type="entry name" value="OTU"/>
    <property type="match status" value="1"/>
</dbReference>
<protein>
    <recommendedName>
        <fullName evidence="2">OTU domain-containing protein</fullName>
    </recommendedName>
</protein>
<dbReference type="InterPro" id="IPR049772">
    <property type="entry name" value="OTU_OTUD6"/>
</dbReference>
<evidence type="ECO:0000259" key="2">
    <source>
        <dbReference type="PROSITE" id="PS50802"/>
    </source>
</evidence>
<dbReference type="PANTHER" id="PTHR12419:SF10">
    <property type="entry name" value="DEUBIQUITINASE OTUD6B"/>
    <property type="match status" value="1"/>
</dbReference>
<dbReference type="SUPFAM" id="SSF54001">
    <property type="entry name" value="Cysteine proteinases"/>
    <property type="match status" value="1"/>
</dbReference>
<dbReference type="Proteomes" id="UP000050792">
    <property type="component" value="Unassembled WGS sequence"/>
</dbReference>
<evidence type="ECO:0000256" key="1">
    <source>
        <dbReference type="ARBA" id="ARBA00022801"/>
    </source>
</evidence>
<dbReference type="CDD" id="cd22761">
    <property type="entry name" value="OTU_OTUD6"/>
    <property type="match status" value="1"/>
</dbReference>
<feature type="domain" description="OTU" evidence="2">
    <location>
        <begin position="86"/>
        <end position="250"/>
    </location>
</feature>
<sequence length="254" mass="29079">MQYIPVDSNGCVTYHLDSFSNYKTWSYSSPFVKLKLFAKNPVPCVRVTSGKDSYTAALKNIQADRSDSLRSVEMKRLEKELSARHLCLFEVPSDGDCLYQSIGHQLKIRNYPLHELLGKIEMSNPENLNDINTDQTMKQVVKILRHLASYHIRKNMNDFLPFLFNPDSGEPMSIANFEQYCDNIEKTSTWGGQIEIRALSTMLQLPIEILQAEGVSLIIGEEFSEQPPITIVYHRYAFALGEHYNSCLKKQGFQ</sequence>
<reference evidence="3" key="1">
    <citation type="submission" date="2022-06" db="EMBL/GenBank/DDBJ databases">
        <authorList>
            <person name="Berger JAMES D."/>
            <person name="Berger JAMES D."/>
        </authorList>
    </citation>
    <scope>NUCLEOTIDE SEQUENCE [LARGE SCALE GENOMIC DNA]</scope>
</reference>
<keyword evidence="1" id="KW-0378">Hydrolase</keyword>